<accession>A0A0C3CTM8</accession>
<dbReference type="AlphaFoldDB" id="A0A0C3CTM8"/>
<evidence type="ECO:0000313" key="1">
    <source>
        <dbReference type="EMBL" id="KIM47221.1"/>
    </source>
</evidence>
<dbReference type="Proteomes" id="UP000053424">
    <property type="component" value="Unassembled WGS sequence"/>
</dbReference>
<reference evidence="2" key="2">
    <citation type="submission" date="2015-01" db="EMBL/GenBank/DDBJ databases">
        <title>Evolutionary Origins and Diversification of the Mycorrhizal Mutualists.</title>
        <authorList>
            <consortium name="DOE Joint Genome Institute"/>
            <consortium name="Mycorrhizal Genomics Consortium"/>
            <person name="Kohler A."/>
            <person name="Kuo A."/>
            <person name="Nagy L.G."/>
            <person name="Floudas D."/>
            <person name="Copeland A."/>
            <person name="Barry K.W."/>
            <person name="Cichocki N."/>
            <person name="Veneault-Fourrey C."/>
            <person name="LaButti K."/>
            <person name="Lindquist E.A."/>
            <person name="Lipzen A."/>
            <person name="Lundell T."/>
            <person name="Morin E."/>
            <person name="Murat C."/>
            <person name="Riley R."/>
            <person name="Ohm R."/>
            <person name="Sun H."/>
            <person name="Tunlid A."/>
            <person name="Henrissat B."/>
            <person name="Grigoriev I.V."/>
            <person name="Hibbett D.S."/>
            <person name="Martin F."/>
        </authorList>
    </citation>
    <scope>NUCLEOTIDE SEQUENCE [LARGE SCALE GENOMIC DNA]</scope>
    <source>
        <strain evidence="2">h7</strain>
    </source>
</reference>
<evidence type="ECO:0000313" key="2">
    <source>
        <dbReference type="Proteomes" id="UP000053424"/>
    </source>
</evidence>
<gene>
    <name evidence="1" type="ORF">M413DRAFT_271457</name>
</gene>
<dbReference type="EMBL" id="KN831770">
    <property type="protein sequence ID" value="KIM47221.1"/>
    <property type="molecule type" value="Genomic_DNA"/>
</dbReference>
<reference evidence="1 2" key="1">
    <citation type="submission" date="2014-04" db="EMBL/GenBank/DDBJ databases">
        <authorList>
            <consortium name="DOE Joint Genome Institute"/>
            <person name="Kuo A."/>
            <person name="Gay G."/>
            <person name="Dore J."/>
            <person name="Kohler A."/>
            <person name="Nagy L.G."/>
            <person name="Floudas D."/>
            <person name="Copeland A."/>
            <person name="Barry K.W."/>
            <person name="Cichocki N."/>
            <person name="Veneault-Fourrey C."/>
            <person name="LaButti K."/>
            <person name="Lindquist E.A."/>
            <person name="Lipzen A."/>
            <person name="Lundell T."/>
            <person name="Morin E."/>
            <person name="Murat C."/>
            <person name="Sun H."/>
            <person name="Tunlid A."/>
            <person name="Henrissat B."/>
            <person name="Grigoriev I.V."/>
            <person name="Hibbett D.S."/>
            <person name="Martin F."/>
            <person name="Nordberg H.P."/>
            <person name="Cantor M.N."/>
            <person name="Hua S.X."/>
        </authorList>
    </citation>
    <scope>NUCLEOTIDE SEQUENCE [LARGE SCALE GENOMIC DNA]</scope>
    <source>
        <strain evidence="2">h7</strain>
    </source>
</reference>
<name>A0A0C3CTM8_HEBCY</name>
<organism evidence="1 2">
    <name type="scientific">Hebeloma cylindrosporum</name>
    <dbReference type="NCBI Taxonomy" id="76867"/>
    <lineage>
        <taxon>Eukaryota</taxon>
        <taxon>Fungi</taxon>
        <taxon>Dikarya</taxon>
        <taxon>Basidiomycota</taxon>
        <taxon>Agaricomycotina</taxon>
        <taxon>Agaricomycetes</taxon>
        <taxon>Agaricomycetidae</taxon>
        <taxon>Agaricales</taxon>
        <taxon>Agaricineae</taxon>
        <taxon>Hymenogastraceae</taxon>
        <taxon>Hebeloma</taxon>
    </lineage>
</organism>
<keyword evidence="2" id="KW-1185">Reference proteome</keyword>
<proteinExistence type="predicted"/>
<sequence length="182" mass="20203">MVDDLAVCCTLSRCGLWARNAAGSRFRFPPFPLTFEGGEECKRNDFAACHDFLLWRRPVLCLPSLFEGSARDRSSCDAICDSFLSVALMVLALLSSYDALGLRSLVGILSNLSCAASLCVCPAFPKGMYPHTAFIAMIGFIRRPSLVNKCRISLRRGKCGPIHWFVICKRGYLPPPLRMIMM</sequence>
<dbReference type="HOGENOM" id="CLU_1482148_0_0_1"/>
<protein>
    <submittedName>
        <fullName evidence="1">Uncharacterized protein</fullName>
    </submittedName>
</protein>